<keyword evidence="2" id="KW-1185">Reference proteome</keyword>
<dbReference type="EMBL" id="LWBO01000034">
    <property type="protein sequence ID" value="OQP44006.1"/>
    <property type="molecule type" value="Genomic_DNA"/>
</dbReference>
<name>A0ABX3NRH0_9BACT</name>
<comment type="caution">
    <text evidence="1">The sequence shown here is derived from an EMBL/GenBank/DDBJ whole genome shotgun (WGS) entry which is preliminary data.</text>
</comment>
<dbReference type="Proteomes" id="UP000192277">
    <property type="component" value="Unassembled WGS sequence"/>
</dbReference>
<organism evidence="1 2">
    <name type="scientific">Niastella koreensis</name>
    <dbReference type="NCBI Taxonomy" id="354356"/>
    <lineage>
        <taxon>Bacteria</taxon>
        <taxon>Pseudomonadati</taxon>
        <taxon>Bacteroidota</taxon>
        <taxon>Chitinophagia</taxon>
        <taxon>Chitinophagales</taxon>
        <taxon>Chitinophagaceae</taxon>
        <taxon>Niastella</taxon>
    </lineage>
</organism>
<gene>
    <name evidence="1" type="ORF">A4D02_11070</name>
</gene>
<dbReference type="RefSeq" id="WP_014219008.1">
    <property type="nucleotide sequence ID" value="NZ_LWBO01000034.1"/>
</dbReference>
<evidence type="ECO:0000313" key="1">
    <source>
        <dbReference type="EMBL" id="OQP44006.1"/>
    </source>
</evidence>
<proteinExistence type="predicted"/>
<accession>A0ABX3NRH0</accession>
<sequence length="240" mass="27286">MSTVNPRLLTKEEIDQCFDLERYYTNYLSLYYMYYPIGLLQITRVIFFDGDTNIKGNLDAGWVIAQLEKLNEDASLDFILILINGNIMVEGDICIGDHHLPLIVLGNAHCDVLENRHDYIHITGNAYIKYVFRGGYYNHGSVNVDGNAYVPYVLNDNYSSPFAPEPFVPEGAVFISLAYRDNRDTIKYDYTREDLAEVIIPAAFNGEGNVDEKKFIEIVKSGQSPFIDGRKPGTIDNIWS</sequence>
<reference evidence="1 2" key="1">
    <citation type="submission" date="2016-04" db="EMBL/GenBank/DDBJ databases">
        <authorList>
            <person name="Chen L."/>
            <person name="Zhuang W."/>
            <person name="Wang G."/>
        </authorList>
    </citation>
    <scope>NUCLEOTIDE SEQUENCE [LARGE SCALE GENOMIC DNA]</scope>
    <source>
        <strain evidence="2">GR20</strain>
    </source>
</reference>
<protein>
    <submittedName>
        <fullName evidence="1">Uncharacterized protein</fullName>
    </submittedName>
</protein>
<evidence type="ECO:0000313" key="2">
    <source>
        <dbReference type="Proteomes" id="UP000192277"/>
    </source>
</evidence>